<gene>
    <name evidence="4" type="ORF">JJB74_21765</name>
</gene>
<dbReference type="InterPro" id="IPR052351">
    <property type="entry name" value="Ornithine_N-alpha-AT"/>
</dbReference>
<keyword evidence="1" id="KW-0808">Transferase</keyword>
<keyword evidence="3" id="KW-0012">Acyltransferase</keyword>
<keyword evidence="5" id="KW-1185">Reference proteome</keyword>
<dbReference type="RefSeq" id="WP_200595412.1">
    <property type="nucleotide sequence ID" value="NZ_JAEPBG010000011.1"/>
</dbReference>
<organism evidence="4 5">
    <name type="scientific">Noviherbaspirillum pedocola</name>
    <dbReference type="NCBI Taxonomy" id="2801341"/>
    <lineage>
        <taxon>Bacteria</taxon>
        <taxon>Pseudomonadati</taxon>
        <taxon>Pseudomonadota</taxon>
        <taxon>Betaproteobacteria</taxon>
        <taxon>Burkholderiales</taxon>
        <taxon>Oxalobacteraceae</taxon>
        <taxon>Noviherbaspirillum</taxon>
    </lineage>
</organism>
<keyword evidence="2" id="KW-0443">Lipid metabolism</keyword>
<dbReference type="GO" id="GO:0016746">
    <property type="term" value="F:acyltransferase activity"/>
    <property type="evidence" value="ECO:0007669"/>
    <property type="project" value="UniProtKB-KW"/>
</dbReference>
<proteinExistence type="predicted"/>
<evidence type="ECO:0000256" key="2">
    <source>
        <dbReference type="ARBA" id="ARBA00023098"/>
    </source>
</evidence>
<reference evidence="4" key="1">
    <citation type="submission" date="2021-01" db="EMBL/GenBank/DDBJ databases">
        <title>Genome sequence of strain Noviherbaspirillum sp. DKR-6.</title>
        <authorList>
            <person name="Chaudhary D.K."/>
        </authorList>
    </citation>
    <scope>NUCLEOTIDE SEQUENCE</scope>
    <source>
        <strain evidence="4">DKR-6</strain>
    </source>
</reference>
<protein>
    <submittedName>
        <fullName evidence="4">Uncharacterized protein</fullName>
    </submittedName>
</protein>
<evidence type="ECO:0000256" key="3">
    <source>
        <dbReference type="ARBA" id="ARBA00023315"/>
    </source>
</evidence>
<name>A0A934T2Y6_9BURK</name>
<sequence>MPHLPFPLHEQDSAFKVEVPPLLKGYLKSGAWICGEPAWDPDFHCADLLLLLSLSRMEERYARRYLKNGD</sequence>
<dbReference type="EMBL" id="JAEPBG010000011">
    <property type="protein sequence ID" value="MBK4737258.1"/>
    <property type="molecule type" value="Genomic_DNA"/>
</dbReference>
<comment type="caution">
    <text evidence="4">The sequence shown here is derived from an EMBL/GenBank/DDBJ whole genome shotgun (WGS) entry which is preliminary data.</text>
</comment>
<dbReference type="GO" id="GO:0006629">
    <property type="term" value="P:lipid metabolic process"/>
    <property type="evidence" value="ECO:0007669"/>
    <property type="project" value="UniProtKB-KW"/>
</dbReference>
<evidence type="ECO:0000313" key="5">
    <source>
        <dbReference type="Proteomes" id="UP000622890"/>
    </source>
</evidence>
<dbReference type="PANTHER" id="PTHR37323">
    <property type="entry name" value="GCN5-RELATED N-ACETYLTRANSFERASE"/>
    <property type="match status" value="1"/>
</dbReference>
<evidence type="ECO:0000313" key="4">
    <source>
        <dbReference type="EMBL" id="MBK4737258.1"/>
    </source>
</evidence>
<dbReference type="Proteomes" id="UP000622890">
    <property type="component" value="Unassembled WGS sequence"/>
</dbReference>
<dbReference type="AlphaFoldDB" id="A0A934T2Y6"/>
<accession>A0A934T2Y6</accession>
<evidence type="ECO:0000256" key="1">
    <source>
        <dbReference type="ARBA" id="ARBA00022679"/>
    </source>
</evidence>
<dbReference type="PANTHER" id="PTHR37323:SF1">
    <property type="entry name" value="L-ORNITHINE N(ALPHA)-ACYLTRANSFERASE"/>
    <property type="match status" value="1"/>
</dbReference>